<dbReference type="GO" id="GO:0016020">
    <property type="term" value="C:membrane"/>
    <property type="evidence" value="ECO:0007669"/>
    <property type="project" value="TreeGrafter"/>
</dbReference>
<feature type="transmembrane region" description="Helical" evidence="1">
    <location>
        <begin position="309"/>
        <end position="333"/>
    </location>
</feature>
<protein>
    <submittedName>
        <fullName evidence="3">Acyltransferase</fullName>
        <ecNumber evidence="3">2.3.1.-</ecNumber>
    </submittedName>
</protein>
<reference evidence="3 4" key="4">
    <citation type="journal article" date="2010" name="Environ. Microbiol.">
        <title>The bacterial genus Collimonas: mycophagy, weathering and other adaptive solutions to life in oligotrophic soil environments.</title>
        <authorList>
            <person name="Leveau J.H."/>
            <person name="Uroz S."/>
            <person name="de Boer W."/>
        </authorList>
    </citation>
    <scope>NUCLEOTIDE SEQUENCE [LARGE SCALE GENOMIC DNA]</scope>
    <source>
        <strain evidence="3 4">Ter331</strain>
    </source>
</reference>
<dbReference type="eggNOG" id="COG1835">
    <property type="taxonomic scope" value="Bacteria"/>
</dbReference>
<accession>G0A9E3</accession>
<feature type="transmembrane region" description="Helical" evidence="1">
    <location>
        <begin position="54"/>
        <end position="76"/>
    </location>
</feature>
<dbReference type="KEGG" id="cfu:CFU_2578"/>
<dbReference type="AlphaFoldDB" id="G0A9E3"/>
<keyword evidence="3" id="KW-0808">Transferase</keyword>
<feature type="domain" description="Acyltransferase 3" evidence="2">
    <location>
        <begin position="46"/>
        <end position="392"/>
    </location>
</feature>
<dbReference type="PANTHER" id="PTHR23028">
    <property type="entry name" value="ACETYLTRANSFERASE"/>
    <property type="match status" value="1"/>
</dbReference>
<dbReference type="STRING" id="1005048.CFU_2578"/>
<keyword evidence="1" id="KW-1133">Transmembrane helix</keyword>
<sequence length="426" mass="47742">MICAARADTRHVRKNAGGLQPAPDQSRHLLTMLPAIRHPVNQSHRNHGLDTLRAAAITLVFMYHYMAFVSGSATFGWASKVGWTGVDLFFVLSGYLISNQIFAGVARGQQLSLRYFYARRFLRTLPNFYFVLALYFLFPVVMGGNAPPPLWRFLTFTQNLWLQPGTAFSHAWSLCIEEQFYLLLPAAVILAARYGKSIRLAWVALGLLMLAGIALRSLLWLQYGREAGGAVGGYYPNVYYSSFCRFDEFLPGIAVAILKNFHRDLWQKILRRGHLFLFFGALAVALLFYLAVNYYYIEGYGYGFFMSGFGYSLIAVAFALLVVAALSPCSYLYRWRIPGAAQLAAWSYAIYLMHKPLAMIAHPILKRAGIDPAVEVVLIALISIVGGYLLYRLVETPFMKLRDARFPSNFGAGAAPPQTELPAYTK</sequence>
<dbReference type="Proteomes" id="UP000008392">
    <property type="component" value="Chromosome"/>
</dbReference>
<dbReference type="Pfam" id="PF01757">
    <property type="entry name" value="Acyl_transf_3"/>
    <property type="match status" value="1"/>
</dbReference>
<keyword evidence="3" id="KW-0012">Acyltransferase</keyword>
<keyword evidence="1" id="KW-0472">Membrane</keyword>
<reference evidence="3 4" key="5">
    <citation type="journal article" date="2011" name="ISME J.">
        <title>Dual transcriptional profiling of a bacterial/fungal confrontation: Collimonas fungivorans versus Aspergillus niger.</title>
        <authorList>
            <person name="Mela F."/>
            <person name="Fritsche K."/>
            <person name="de Boer W."/>
            <person name="van Veen J.A."/>
            <person name="de Graaff L.H."/>
            <person name="van den Berg M."/>
            <person name="Leveau J.H."/>
        </authorList>
    </citation>
    <scope>NUCLEOTIDE SEQUENCE [LARGE SCALE GENOMIC DNA]</scope>
    <source>
        <strain evidence="3 4">Ter331</strain>
    </source>
</reference>
<feature type="transmembrane region" description="Helical" evidence="1">
    <location>
        <begin position="127"/>
        <end position="147"/>
    </location>
</feature>
<reference evidence="3 4" key="2">
    <citation type="journal article" date="2006" name="J. Microbiol. Methods">
        <title>Genomic flank-sequencing of plasposon insertion sites for rapid identification of functional genes.</title>
        <authorList>
            <person name="Leveau J.H."/>
            <person name="Gerards S."/>
            <person name="Fritsche K."/>
            <person name="Zondag G."/>
            <person name="van Veen J.A."/>
        </authorList>
    </citation>
    <scope>NUCLEOTIDE SEQUENCE [LARGE SCALE GENOMIC DNA]</scope>
    <source>
        <strain evidence="3 4">Ter331</strain>
    </source>
</reference>
<dbReference type="InterPro" id="IPR002656">
    <property type="entry name" value="Acyl_transf_3_dom"/>
</dbReference>
<dbReference type="GO" id="GO:0016747">
    <property type="term" value="F:acyltransferase activity, transferring groups other than amino-acyl groups"/>
    <property type="evidence" value="ECO:0007669"/>
    <property type="project" value="InterPro"/>
</dbReference>
<feature type="transmembrane region" description="Helical" evidence="1">
    <location>
        <begin position="376"/>
        <end position="394"/>
    </location>
</feature>
<proteinExistence type="predicted"/>
<name>G0A9E3_COLFT</name>
<gene>
    <name evidence="3" type="primary">oac</name>
    <name evidence="3" type="ordered locus">CFU_2578</name>
</gene>
<dbReference type="PANTHER" id="PTHR23028:SF53">
    <property type="entry name" value="ACYL_TRANSF_3 DOMAIN-CONTAINING PROTEIN"/>
    <property type="match status" value="1"/>
</dbReference>
<dbReference type="InterPro" id="IPR050879">
    <property type="entry name" value="Acyltransferase_3"/>
</dbReference>
<feature type="transmembrane region" description="Helical" evidence="1">
    <location>
        <begin position="273"/>
        <end position="297"/>
    </location>
</feature>
<keyword evidence="4" id="KW-1185">Reference proteome</keyword>
<keyword evidence="1" id="KW-0812">Transmembrane</keyword>
<feature type="transmembrane region" description="Helical" evidence="1">
    <location>
        <begin position="199"/>
        <end position="219"/>
    </location>
</feature>
<evidence type="ECO:0000256" key="1">
    <source>
        <dbReference type="SAM" id="Phobius"/>
    </source>
</evidence>
<dbReference type="HOGENOM" id="CLU_005679_1_2_4"/>
<reference evidence="3 4" key="1">
    <citation type="journal article" date="2004" name="Environ. Microbiol.">
        <title>Phylogeny-function analysis of (meta)genomic libraries: screening for expression of ribosomal RNA genes by large-insert library fluorescent in situ hybridization (LIL-FISH).</title>
        <authorList>
            <person name="Leveau J.H."/>
            <person name="Gerards S."/>
            <person name="de Boer W."/>
            <person name="van Veen J.A."/>
        </authorList>
    </citation>
    <scope>NUCLEOTIDE SEQUENCE [LARGE SCALE GENOMIC DNA]</scope>
    <source>
        <strain evidence="3 4">Ter331</strain>
    </source>
</reference>
<reference evidence="4" key="6">
    <citation type="submission" date="2011-05" db="EMBL/GenBank/DDBJ databases">
        <title>Complete sequence of Collimonas fungivorans Ter331.</title>
        <authorList>
            <person name="Leveau J.H."/>
        </authorList>
    </citation>
    <scope>NUCLEOTIDE SEQUENCE [LARGE SCALE GENOMIC DNA]</scope>
    <source>
        <strain evidence="4">Ter331</strain>
    </source>
</reference>
<organism evidence="3 4">
    <name type="scientific">Collimonas fungivorans (strain Ter331)</name>
    <dbReference type="NCBI Taxonomy" id="1005048"/>
    <lineage>
        <taxon>Bacteria</taxon>
        <taxon>Pseudomonadati</taxon>
        <taxon>Pseudomonadota</taxon>
        <taxon>Betaproteobacteria</taxon>
        <taxon>Burkholderiales</taxon>
        <taxon>Oxalobacteraceae</taxon>
        <taxon>Collimonas</taxon>
    </lineage>
</organism>
<dbReference type="EMBL" id="CP002745">
    <property type="protein sequence ID" value="AEK62405.1"/>
    <property type="molecule type" value="Genomic_DNA"/>
</dbReference>
<evidence type="ECO:0000313" key="4">
    <source>
        <dbReference type="Proteomes" id="UP000008392"/>
    </source>
</evidence>
<evidence type="ECO:0000259" key="2">
    <source>
        <dbReference type="Pfam" id="PF01757"/>
    </source>
</evidence>
<dbReference type="EC" id="2.3.1.-" evidence="3"/>
<reference evidence="3 4" key="3">
    <citation type="journal article" date="2008" name="FEMS Microbiol. Ecol.">
        <title>Identification and characterization of genes underlying chitinolysis in Collimonas fungivorans Ter331.</title>
        <authorList>
            <person name="Fritsche K."/>
            <person name="de Boer W."/>
            <person name="Gerards S."/>
            <person name="van den Berg M."/>
            <person name="van Veen J.A."/>
            <person name="Leveau J.H."/>
        </authorList>
    </citation>
    <scope>NUCLEOTIDE SEQUENCE [LARGE SCALE GENOMIC DNA]</scope>
    <source>
        <strain evidence="3 4">Ter331</strain>
    </source>
</reference>
<evidence type="ECO:0000313" key="3">
    <source>
        <dbReference type="EMBL" id="AEK62405.1"/>
    </source>
</evidence>
<feature type="transmembrane region" description="Helical" evidence="1">
    <location>
        <begin position="88"/>
        <end position="106"/>
    </location>
</feature>